<dbReference type="Proteomes" id="UP000245252">
    <property type="component" value="Unassembled WGS sequence"/>
</dbReference>
<dbReference type="CDD" id="cd08474">
    <property type="entry name" value="PBP2_CrgA_like_5"/>
    <property type="match status" value="1"/>
</dbReference>
<dbReference type="EMBL" id="QFBC01000022">
    <property type="protein sequence ID" value="PWE52613.1"/>
    <property type="molecule type" value="Genomic_DNA"/>
</dbReference>
<dbReference type="InterPro" id="IPR036390">
    <property type="entry name" value="WH_DNA-bd_sf"/>
</dbReference>
<reference evidence="6 7" key="1">
    <citation type="submission" date="2018-05" db="EMBL/GenBank/DDBJ databases">
        <title>The draft genome of strain NS-104.</title>
        <authorList>
            <person name="Hang P."/>
            <person name="Jiang J."/>
        </authorList>
    </citation>
    <scope>NUCLEOTIDE SEQUENCE [LARGE SCALE GENOMIC DNA]</scope>
    <source>
        <strain evidence="6 7">NS-104</strain>
    </source>
</reference>
<evidence type="ECO:0000259" key="5">
    <source>
        <dbReference type="PROSITE" id="PS50931"/>
    </source>
</evidence>
<sequence length="305" mass="33847">MTDLPLADLDAFVAVAGERSFRAAARKRGVSPSSLSEALRRLEERLGVRLLNRTTRSVTATEAGERLLERLSPAMTDIQGALDAISDVADRPTGRLRLNVPTIAAMTFLSDTVNRFLRLHPGILLEVIADDSFIDVLAKGFDAGVRYDERLERDMIAVPIGPRRQRFVTAASPAYIEAHGRPEHPRDLLDHRCVVHRFSSGAMPQWEYERDGEVITLQPTARFICNTMALQVGAAVAGLGIVTTFEDFLRPALENGSLVPLLEDWLPPFSGPFLYYSSHRHVPPPLRAFIDFLRAEQRRAANAVV</sequence>
<keyword evidence="3" id="KW-0238">DNA-binding</keyword>
<name>A0A2U2DH18_9HYPH</name>
<protein>
    <submittedName>
        <fullName evidence="6">LysR family transcriptional regulator</fullName>
    </submittedName>
</protein>
<dbReference type="InterPro" id="IPR058163">
    <property type="entry name" value="LysR-type_TF_proteobact-type"/>
</dbReference>
<dbReference type="PROSITE" id="PS50931">
    <property type="entry name" value="HTH_LYSR"/>
    <property type="match status" value="1"/>
</dbReference>
<comment type="caution">
    <text evidence="6">The sequence shown here is derived from an EMBL/GenBank/DDBJ whole genome shotgun (WGS) entry which is preliminary data.</text>
</comment>
<evidence type="ECO:0000256" key="3">
    <source>
        <dbReference type="ARBA" id="ARBA00023125"/>
    </source>
</evidence>
<dbReference type="GO" id="GO:0003700">
    <property type="term" value="F:DNA-binding transcription factor activity"/>
    <property type="evidence" value="ECO:0007669"/>
    <property type="project" value="InterPro"/>
</dbReference>
<dbReference type="InterPro" id="IPR005119">
    <property type="entry name" value="LysR_subst-bd"/>
</dbReference>
<feature type="domain" description="HTH lysR-type" evidence="5">
    <location>
        <begin position="4"/>
        <end position="61"/>
    </location>
</feature>
<keyword evidence="7" id="KW-1185">Reference proteome</keyword>
<dbReference type="PANTHER" id="PTHR30537:SF5">
    <property type="entry name" value="HTH-TYPE TRANSCRIPTIONAL ACTIVATOR TTDR-RELATED"/>
    <property type="match status" value="1"/>
</dbReference>
<dbReference type="SUPFAM" id="SSF46785">
    <property type="entry name" value="Winged helix' DNA-binding domain"/>
    <property type="match status" value="1"/>
</dbReference>
<keyword evidence="4" id="KW-0804">Transcription</keyword>
<evidence type="ECO:0000256" key="1">
    <source>
        <dbReference type="ARBA" id="ARBA00009437"/>
    </source>
</evidence>
<dbReference type="FunFam" id="1.10.10.10:FF:000001">
    <property type="entry name" value="LysR family transcriptional regulator"/>
    <property type="match status" value="1"/>
</dbReference>
<dbReference type="PANTHER" id="PTHR30537">
    <property type="entry name" value="HTH-TYPE TRANSCRIPTIONAL REGULATOR"/>
    <property type="match status" value="1"/>
</dbReference>
<accession>A0A2U2DH18</accession>
<dbReference type="GO" id="GO:0003677">
    <property type="term" value="F:DNA binding"/>
    <property type="evidence" value="ECO:0007669"/>
    <property type="project" value="UniProtKB-KW"/>
</dbReference>
<dbReference type="Gene3D" id="1.10.10.10">
    <property type="entry name" value="Winged helix-like DNA-binding domain superfamily/Winged helix DNA-binding domain"/>
    <property type="match status" value="1"/>
</dbReference>
<dbReference type="OrthoDB" id="9812435at2"/>
<dbReference type="Gene3D" id="3.40.190.290">
    <property type="match status" value="1"/>
</dbReference>
<dbReference type="Pfam" id="PF03466">
    <property type="entry name" value="LysR_substrate"/>
    <property type="match status" value="1"/>
</dbReference>
<dbReference type="AlphaFoldDB" id="A0A2U2DH18"/>
<proteinExistence type="inferred from homology"/>
<dbReference type="InterPro" id="IPR000847">
    <property type="entry name" value="LysR_HTH_N"/>
</dbReference>
<evidence type="ECO:0000256" key="4">
    <source>
        <dbReference type="ARBA" id="ARBA00023163"/>
    </source>
</evidence>
<gene>
    <name evidence="6" type="ORF">DEM27_29745</name>
</gene>
<evidence type="ECO:0000256" key="2">
    <source>
        <dbReference type="ARBA" id="ARBA00023015"/>
    </source>
</evidence>
<dbReference type="SUPFAM" id="SSF53850">
    <property type="entry name" value="Periplasmic binding protein-like II"/>
    <property type="match status" value="1"/>
</dbReference>
<dbReference type="RefSeq" id="WP_109461887.1">
    <property type="nucleotide sequence ID" value="NZ_QFBC01000022.1"/>
</dbReference>
<dbReference type="Pfam" id="PF00126">
    <property type="entry name" value="HTH_1"/>
    <property type="match status" value="1"/>
</dbReference>
<keyword evidence="2" id="KW-0805">Transcription regulation</keyword>
<evidence type="ECO:0000313" key="7">
    <source>
        <dbReference type="Proteomes" id="UP000245252"/>
    </source>
</evidence>
<dbReference type="InterPro" id="IPR036388">
    <property type="entry name" value="WH-like_DNA-bd_sf"/>
</dbReference>
<evidence type="ECO:0000313" key="6">
    <source>
        <dbReference type="EMBL" id="PWE52613.1"/>
    </source>
</evidence>
<organism evidence="6 7">
    <name type="scientific">Metarhizobium album</name>
    <dbReference type="NCBI Taxonomy" id="2182425"/>
    <lineage>
        <taxon>Bacteria</taxon>
        <taxon>Pseudomonadati</taxon>
        <taxon>Pseudomonadota</taxon>
        <taxon>Alphaproteobacteria</taxon>
        <taxon>Hyphomicrobiales</taxon>
        <taxon>Rhizobiaceae</taxon>
        <taxon>Metarhizobium</taxon>
    </lineage>
</organism>
<comment type="similarity">
    <text evidence="1">Belongs to the LysR transcriptional regulatory family.</text>
</comment>